<gene>
    <name evidence="4" type="ORF">DdX_12431</name>
</gene>
<sequence length="100" mass="11368">MARKQDILVSGSRDCTVRVWNIRDGCCLRTLYGHVAAVRCVQFDGCRIVSGGYDHRIIIWDVTNGDQIHVLEGHTNRVYSLLFDSERKLVVSSSLDTTIW</sequence>
<dbReference type="PROSITE" id="PS50082">
    <property type="entry name" value="WD_REPEATS_2"/>
    <property type="match status" value="3"/>
</dbReference>
<dbReference type="SUPFAM" id="SSF50978">
    <property type="entry name" value="WD40 repeat-like"/>
    <property type="match status" value="1"/>
</dbReference>
<dbReference type="Gene3D" id="2.130.10.10">
    <property type="entry name" value="YVTN repeat-like/Quinoprotein amine dehydrogenase"/>
    <property type="match status" value="2"/>
</dbReference>
<organism evidence="4 5">
    <name type="scientific">Ditylenchus destructor</name>
    <dbReference type="NCBI Taxonomy" id="166010"/>
    <lineage>
        <taxon>Eukaryota</taxon>
        <taxon>Metazoa</taxon>
        <taxon>Ecdysozoa</taxon>
        <taxon>Nematoda</taxon>
        <taxon>Chromadorea</taxon>
        <taxon>Rhabditida</taxon>
        <taxon>Tylenchina</taxon>
        <taxon>Tylenchomorpha</taxon>
        <taxon>Sphaerularioidea</taxon>
        <taxon>Anguinidae</taxon>
        <taxon>Anguininae</taxon>
        <taxon>Ditylenchus</taxon>
    </lineage>
</organism>
<keyword evidence="2" id="KW-0677">Repeat</keyword>
<evidence type="ECO:0000256" key="1">
    <source>
        <dbReference type="ARBA" id="ARBA00022574"/>
    </source>
</evidence>
<feature type="repeat" description="WD" evidence="3">
    <location>
        <begin position="1"/>
        <end position="30"/>
    </location>
</feature>
<dbReference type="PROSITE" id="PS50294">
    <property type="entry name" value="WD_REPEATS_REGION"/>
    <property type="match status" value="2"/>
</dbReference>
<dbReference type="InterPro" id="IPR019775">
    <property type="entry name" value="WD40_repeat_CS"/>
</dbReference>
<comment type="caution">
    <text evidence="4">The sequence shown here is derived from an EMBL/GenBank/DDBJ whole genome shotgun (WGS) entry which is preliminary data.</text>
</comment>
<dbReference type="SMART" id="SM00320">
    <property type="entry name" value="WD40"/>
    <property type="match status" value="2"/>
</dbReference>
<proteinExistence type="predicted"/>
<reference evidence="4" key="1">
    <citation type="submission" date="2022-01" db="EMBL/GenBank/DDBJ databases">
        <title>Genome Sequence Resource for Two Populations of Ditylenchus destructor, the Migratory Endoparasitic Phytonematode.</title>
        <authorList>
            <person name="Zhang H."/>
            <person name="Lin R."/>
            <person name="Xie B."/>
        </authorList>
    </citation>
    <scope>NUCLEOTIDE SEQUENCE</scope>
    <source>
        <strain evidence="4">BazhouSP</strain>
    </source>
</reference>
<name>A0AAD4MWY5_9BILA</name>
<evidence type="ECO:0000256" key="2">
    <source>
        <dbReference type="ARBA" id="ARBA00022737"/>
    </source>
</evidence>
<dbReference type="GO" id="GO:0043130">
    <property type="term" value="F:ubiquitin binding"/>
    <property type="evidence" value="ECO:0007669"/>
    <property type="project" value="TreeGrafter"/>
</dbReference>
<accession>A0AAD4MWY5</accession>
<dbReference type="InterPro" id="IPR036322">
    <property type="entry name" value="WD40_repeat_dom_sf"/>
</dbReference>
<dbReference type="Proteomes" id="UP001201812">
    <property type="component" value="Unassembled WGS sequence"/>
</dbReference>
<dbReference type="Pfam" id="PF00400">
    <property type="entry name" value="WD40"/>
    <property type="match status" value="3"/>
</dbReference>
<feature type="repeat" description="WD" evidence="3">
    <location>
        <begin position="31"/>
        <end position="70"/>
    </location>
</feature>
<dbReference type="GO" id="GO:0005737">
    <property type="term" value="C:cytoplasm"/>
    <property type="evidence" value="ECO:0007669"/>
    <property type="project" value="TreeGrafter"/>
</dbReference>
<dbReference type="GO" id="GO:0010992">
    <property type="term" value="P:ubiquitin recycling"/>
    <property type="evidence" value="ECO:0007669"/>
    <property type="project" value="TreeGrafter"/>
</dbReference>
<dbReference type="PROSITE" id="PS00678">
    <property type="entry name" value="WD_REPEATS_1"/>
    <property type="match status" value="2"/>
</dbReference>
<dbReference type="InterPro" id="IPR001680">
    <property type="entry name" value="WD40_rpt"/>
</dbReference>
<feature type="repeat" description="WD" evidence="3">
    <location>
        <begin position="71"/>
        <end position="100"/>
    </location>
</feature>
<dbReference type="GO" id="GO:0005634">
    <property type="term" value="C:nucleus"/>
    <property type="evidence" value="ECO:0007669"/>
    <property type="project" value="TreeGrafter"/>
</dbReference>
<keyword evidence="5" id="KW-1185">Reference proteome</keyword>
<dbReference type="AlphaFoldDB" id="A0AAD4MWY5"/>
<keyword evidence="1 3" id="KW-0853">WD repeat</keyword>
<evidence type="ECO:0000313" key="4">
    <source>
        <dbReference type="EMBL" id="KAI1707335.1"/>
    </source>
</evidence>
<dbReference type="PANTHER" id="PTHR19849">
    <property type="entry name" value="PHOSPHOLIPASE A-2-ACTIVATING PROTEIN"/>
    <property type="match status" value="1"/>
</dbReference>
<dbReference type="PANTHER" id="PTHR19849:SF1">
    <property type="entry name" value="F-BOX_WD REPEAT-CONTAINING PROTEIN 7"/>
    <property type="match status" value="1"/>
</dbReference>
<dbReference type="GO" id="GO:0043161">
    <property type="term" value="P:proteasome-mediated ubiquitin-dependent protein catabolic process"/>
    <property type="evidence" value="ECO:0007669"/>
    <property type="project" value="TreeGrafter"/>
</dbReference>
<protein>
    <submittedName>
        <fullName evidence="4">WD domain, g-beta repeat domain-containing protein</fullName>
    </submittedName>
</protein>
<evidence type="ECO:0000313" key="5">
    <source>
        <dbReference type="Proteomes" id="UP001201812"/>
    </source>
</evidence>
<dbReference type="EMBL" id="JAKKPZ010000041">
    <property type="protein sequence ID" value="KAI1707335.1"/>
    <property type="molecule type" value="Genomic_DNA"/>
</dbReference>
<dbReference type="InterPro" id="IPR015943">
    <property type="entry name" value="WD40/YVTN_repeat-like_dom_sf"/>
</dbReference>
<evidence type="ECO:0000256" key="3">
    <source>
        <dbReference type="PROSITE-ProRule" id="PRU00221"/>
    </source>
</evidence>